<organism evidence="2 3">
    <name type="scientific">Halosimplex aquaticum</name>
    <dbReference type="NCBI Taxonomy" id="3026162"/>
    <lineage>
        <taxon>Archaea</taxon>
        <taxon>Methanobacteriati</taxon>
        <taxon>Methanobacteriota</taxon>
        <taxon>Stenosarchaea group</taxon>
        <taxon>Halobacteria</taxon>
        <taxon>Halobacteriales</taxon>
        <taxon>Haloarculaceae</taxon>
        <taxon>Halosimplex</taxon>
    </lineage>
</organism>
<accession>A0ABD5XZK7</accession>
<keyword evidence="3" id="KW-1185">Reference proteome</keyword>
<feature type="region of interest" description="Disordered" evidence="1">
    <location>
        <begin position="305"/>
        <end position="328"/>
    </location>
</feature>
<dbReference type="AlphaFoldDB" id="A0ABD5XZK7"/>
<dbReference type="RefSeq" id="WP_274325005.1">
    <property type="nucleotide sequence ID" value="NZ_CP118158.1"/>
</dbReference>
<protein>
    <submittedName>
        <fullName evidence="2">Uncharacterized protein</fullName>
    </submittedName>
</protein>
<name>A0ABD5XZK7_9EURY</name>
<reference evidence="2 3" key="1">
    <citation type="journal article" date="2019" name="Int. J. Syst. Evol. Microbiol.">
        <title>The Global Catalogue of Microorganisms (GCM) 10K type strain sequencing project: providing services to taxonomists for standard genome sequencing and annotation.</title>
        <authorList>
            <consortium name="The Broad Institute Genomics Platform"/>
            <consortium name="The Broad Institute Genome Sequencing Center for Infectious Disease"/>
            <person name="Wu L."/>
            <person name="Ma J."/>
        </authorList>
    </citation>
    <scope>NUCLEOTIDE SEQUENCE [LARGE SCALE GENOMIC DNA]</scope>
    <source>
        <strain evidence="2 3">XZYJT29</strain>
    </source>
</reference>
<evidence type="ECO:0000313" key="2">
    <source>
        <dbReference type="EMBL" id="MFC7139416.1"/>
    </source>
</evidence>
<feature type="compositionally biased region" description="Basic and acidic residues" evidence="1">
    <location>
        <begin position="1072"/>
        <end position="1082"/>
    </location>
</feature>
<gene>
    <name evidence="2" type="ORF">ACFQMA_06135</name>
</gene>
<feature type="region of interest" description="Disordered" evidence="1">
    <location>
        <begin position="641"/>
        <end position="684"/>
    </location>
</feature>
<dbReference type="InterPro" id="IPR055710">
    <property type="entry name" value="DUF7286"/>
</dbReference>
<evidence type="ECO:0000256" key="1">
    <source>
        <dbReference type="SAM" id="MobiDB-lite"/>
    </source>
</evidence>
<dbReference type="Pfam" id="PF23957">
    <property type="entry name" value="DUF7286"/>
    <property type="match status" value="1"/>
</dbReference>
<evidence type="ECO:0000313" key="3">
    <source>
        <dbReference type="Proteomes" id="UP001596432"/>
    </source>
</evidence>
<feature type="region of interest" description="Disordered" evidence="1">
    <location>
        <begin position="1028"/>
        <end position="1082"/>
    </location>
</feature>
<dbReference type="GeneID" id="78819672"/>
<feature type="region of interest" description="Disordered" evidence="1">
    <location>
        <begin position="476"/>
        <end position="495"/>
    </location>
</feature>
<sequence>MSRRGFELGTRGRVPFALVGVLLVLSSALFASAVDRPQPTPEPAVDLAVERTTADARAAVRTAVADAGVAAASDPVLTPANNEWGDVLDPETAFEDALRARIYLAARERLGSVARTHRGVTANASLAPTPTPEALGEAIERVEVERTGPKGTSLRVEISNVTVQATDDGRVVGTERVSFTVVVATPVLAVHDRVEAYQERLKAGVAEPGLGQRLTARLYAVAWARGYAQYGGAPIDNVVANRHVELMANGAILGVQRSTFGRSDPDGRQALLGAMAAVGIQDLVSARGPADPGVNKLLQQQLRSATAPAESAGVPGLASGGTDAPAPNETIDVSVGLSADRAFRELLREEAINGTIDSVYGARVRTVAATERVSGGKPDRPGPPDDPNSWEFRAETTDTDVIDVSNATRGPSVTVPSGYHRLDTYVRWVRLRHERRAVWYHNGSVNATTRTSTETERVTVAVVGDHAVTRHAPDNPIATVHERGGPFDGPNLADVPGKVREEVLDAGGGRDALAGRAARGALDTSPRSIDGEWPGEVSPWIYGGLVDLRRTVRNASVSVSRGKMGTHEVNPGAKLAAHLRDRRAALVGAPSTYPHVAAKARAAVRGRYLDLVIARLEDRADERSKREAALADALESVGGPSLSQLRSGYDARRAADRGSSSGSGGRVGESGTDPVTGLDMHVDGAPPYLTLTEVKTGDVTAVRDEDSPTYPLTARNVNYVTIPYGDATDAVLTALMPGGSSRERRLVTAARALRAANETLDHRPNATVEERRDRLRVKLDSTVDAIRDALGRKLRRLRVGNGSAQRDRIVDDGLSQWDTLDGRALALSNGSVIDPIVAAAEERTTDDGWTTRERDRVRLRLRTALYDSLESERGKVSGPAVTGATEHVKAAVRKRVKSEVSGVLERQFNESVNQIPAGIPLAPPLGNWVATMNVWSVTVRGQYARFAVETPRRTPGAGDASLNYVRDGSNATLDIDEDGEADVLGRASRVTFTTRTSVVVVVPAGGTGVGDIDGKAIEESKGWAIPGPVDRERPWTGEKYPLSINGSGDTCDRSDGPDAPVDPRPAGVETDPECRAESDSDL</sequence>
<comment type="caution">
    <text evidence="2">The sequence shown here is derived from an EMBL/GenBank/DDBJ whole genome shotgun (WGS) entry which is preliminary data.</text>
</comment>
<feature type="region of interest" description="Disordered" evidence="1">
    <location>
        <begin position="370"/>
        <end position="389"/>
    </location>
</feature>
<dbReference type="Proteomes" id="UP001596432">
    <property type="component" value="Unassembled WGS sequence"/>
</dbReference>
<proteinExistence type="predicted"/>
<dbReference type="EMBL" id="JBHTAS010000001">
    <property type="protein sequence ID" value="MFC7139416.1"/>
    <property type="molecule type" value="Genomic_DNA"/>
</dbReference>